<dbReference type="PANTHER" id="PTHR40661">
    <property type="match status" value="1"/>
</dbReference>
<sequence>MRLRSRIQAARRLQDMTQTELARLVGVQRSAASHWESPTGKSPTVSNLRKIAKVTGVGFEWLATGRGRMTLSSEEALEGMPVALAELIDDDVEIRLIRAFREAPAKSRLTILEVTEQIAALRTGKRRSSRA</sequence>
<evidence type="ECO:0000256" key="2">
    <source>
        <dbReference type="ARBA" id="ARBA00023125"/>
    </source>
</evidence>
<keyword evidence="2" id="KW-0238">DNA-binding</keyword>
<keyword evidence="6" id="KW-1185">Reference proteome</keyword>
<gene>
    <name evidence="5" type="ORF">ACFONC_10085</name>
</gene>
<evidence type="ECO:0000313" key="6">
    <source>
        <dbReference type="Proteomes" id="UP001595705"/>
    </source>
</evidence>
<comment type="caution">
    <text evidence="5">The sequence shown here is derived from an EMBL/GenBank/DDBJ whole genome shotgun (WGS) entry which is preliminary data.</text>
</comment>
<dbReference type="Gene3D" id="1.10.260.40">
    <property type="entry name" value="lambda repressor-like DNA-binding domains"/>
    <property type="match status" value="1"/>
</dbReference>
<evidence type="ECO:0000313" key="5">
    <source>
        <dbReference type="EMBL" id="MFC3716502.1"/>
    </source>
</evidence>
<dbReference type="PROSITE" id="PS50943">
    <property type="entry name" value="HTH_CROC1"/>
    <property type="match status" value="1"/>
</dbReference>
<dbReference type="SMART" id="SM00530">
    <property type="entry name" value="HTH_XRE"/>
    <property type="match status" value="1"/>
</dbReference>
<proteinExistence type="predicted"/>
<dbReference type="InterPro" id="IPR001387">
    <property type="entry name" value="Cro/C1-type_HTH"/>
</dbReference>
<dbReference type="InterPro" id="IPR010982">
    <property type="entry name" value="Lambda_DNA-bd_dom_sf"/>
</dbReference>
<keyword evidence="1" id="KW-0805">Transcription regulation</keyword>
<dbReference type="Pfam" id="PF01381">
    <property type="entry name" value="HTH_3"/>
    <property type="match status" value="1"/>
</dbReference>
<feature type="domain" description="HTH cro/C1-type" evidence="4">
    <location>
        <begin position="7"/>
        <end position="62"/>
    </location>
</feature>
<evidence type="ECO:0000256" key="3">
    <source>
        <dbReference type="ARBA" id="ARBA00023163"/>
    </source>
</evidence>
<reference evidence="6" key="1">
    <citation type="journal article" date="2019" name="Int. J. Syst. Evol. Microbiol.">
        <title>The Global Catalogue of Microorganisms (GCM) 10K type strain sequencing project: providing services to taxonomists for standard genome sequencing and annotation.</title>
        <authorList>
            <consortium name="The Broad Institute Genomics Platform"/>
            <consortium name="The Broad Institute Genome Sequencing Center for Infectious Disease"/>
            <person name="Wu L."/>
            <person name="Ma J."/>
        </authorList>
    </citation>
    <scope>NUCLEOTIDE SEQUENCE [LARGE SCALE GENOMIC DNA]</scope>
    <source>
        <strain evidence="6">KCTC 42441</strain>
    </source>
</reference>
<organism evidence="5 6">
    <name type="scientific">Luteimonas soli</name>
    <dbReference type="NCBI Taxonomy" id="1648966"/>
    <lineage>
        <taxon>Bacteria</taxon>
        <taxon>Pseudomonadati</taxon>
        <taxon>Pseudomonadota</taxon>
        <taxon>Gammaproteobacteria</taxon>
        <taxon>Lysobacterales</taxon>
        <taxon>Lysobacteraceae</taxon>
        <taxon>Luteimonas</taxon>
    </lineage>
</organism>
<evidence type="ECO:0000259" key="4">
    <source>
        <dbReference type="PROSITE" id="PS50943"/>
    </source>
</evidence>
<accession>A0ABV7XK16</accession>
<dbReference type="SUPFAM" id="SSF47413">
    <property type="entry name" value="lambda repressor-like DNA-binding domains"/>
    <property type="match status" value="1"/>
</dbReference>
<protein>
    <submittedName>
        <fullName evidence="5">Helix-turn-helix transcriptional regulator</fullName>
    </submittedName>
</protein>
<dbReference type="Proteomes" id="UP001595705">
    <property type="component" value="Unassembled WGS sequence"/>
</dbReference>
<dbReference type="EMBL" id="JBHRYA010000007">
    <property type="protein sequence ID" value="MFC3716502.1"/>
    <property type="molecule type" value="Genomic_DNA"/>
</dbReference>
<evidence type="ECO:0000256" key="1">
    <source>
        <dbReference type="ARBA" id="ARBA00023015"/>
    </source>
</evidence>
<dbReference type="RefSeq" id="WP_386743707.1">
    <property type="nucleotide sequence ID" value="NZ_JBHRYA010000007.1"/>
</dbReference>
<name>A0ABV7XK16_9GAMM</name>
<dbReference type="CDD" id="cd00093">
    <property type="entry name" value="HTH_XRE"/>
    <property type="match status" value="1"/>
</dbReference>
<keyword evidence="3" id="KW-0804">Transcription</keyword>
<dbReference type="PANTHER" id="PTHR40661:SF3">
    <property type="entry name" value="FELS-1 PROPHAGE TRANSCRIPTIONAL REGULATOR"/>
    <property type="match status" value="1"/>
</dbReference>